<dbReference type="OrthoDB" id="5817230at2759"/>
<feature type="compositionally biased region" description="Basic and acidic residues" evidence="7">
    <location>
        <begin position="584"/>
        <end position="597"/>
    </location>
</feature>
<dbReference type="Pfam" id="PF00503">
    <property type="entry name" value="G-alpha"/>
    <property type="match status" value="2"/>
</dbReference>
<feature type="region of interest" description="Disordered" evidence="7">
    <location>
        <begin position="567"/>
        <end position="719"/>
    </location>
</feature>
<feature type="region of interest" description="Disordered" evidence="7">
    <location>
        <begin position="287"/>
        <end position="379"/>
    </location>
</feature>
<evidence type="ECO:0000256" key="5">
    <source>
        <dbReference type="PIRSR" id="PIRSR601019-1"/>
    </source>
</evidence>
<dbReference type="STRING" id="2282107.A0A286U7J8"/>
<feature type="compositionally biased region" description="Low complexity" evidence="7">
    <location>
        <begin position="692"/>
        <end position="702"/>
    </location>
</feature>
<dbReference type="FunFam" id="3.40.50.300:FF:000692">
    <property type="entry name" value="Guanine nucleotide-binding protein subunit alpha"/>
    <property type="match status" value="1"/>
</dbReference>
<feature type="compositionally biased region" description="Basic and acidic residues" evidence="7">
    <location>
        <begin position="638"/>
        <end position="658"/>
    </location>
</feature>
<evidence type="ECO:0000313" key="9">
    <source>
        <dbReference type="Proteomes" id="UP000217199"/>
    </source>
</evidence>
<comment type="caution">
    <text evidence="8">The sequence shown here is derived from an EMBL/GenBank/DDBJ whole genome shotgun (WGS) entry which is preliminary data.</text>
</comment>
<evidence type="ECO:0000256" key="1">
    <source>
        <dbReference type="ARBA" id="ARBA00022723"/>
    </source>
</evidence>
<sequence>MSRSYSGEAELTQRLNDTGRHSSRDANPKRSPINRQTLSSIARISAYSGTKYNMTIGLHASDDPLTQAMRPRSDETSAERTKRLREEEEALQRSKEIDELLVADGREKHQIDSKTVKVLLLGQAESGKSTTLKNFQLTFAPSQFHAERAAWKAVIQLNLITSVRIILDVLNSQLAVDLSANPAQANGRHGMAENNNMGRSFGPPVPSSGTSDEQLSFSIASSQRAAASLSNLKSSVPSHIPPYNHNNASSSSVMTITSSQVKPSSDIRFDSTGIGGIRGQYNIKIETGNRSKFEKPSKEGKGGIGEGTGRATNSIISSLGGLGFGRDKDKDKDKLKGKNKEGEREKAGDKELRKAGSKAKELTHNETFQKTTPLHNVSTSSLARARSAISASSKPSIYSSKSFLDQSRPRTQSSDCPDSSTQVNTSISLLTAEHRKLLLRLRALLHVEKQLAEALDMELSSDGDPNKYYYSQNMNGFRNKDYGRTPTSPTSSVHSSYSSSRRSSQSGSSASITQPSSTSSTPLSPRIGNSSCNPTTTEISRLNETHQVSAGNDMVNSRRATYTLGAQSEDELNEPSSKLPPPSQKHEFLSRAGDAWKRAIKQGKSKNDRESESFRDQEKGSEEEGIRERKISGVYTRPTRERNISRGDFSQRERESVKDGSQGESSGPGFLSRKCTSRIDTRLRKSKSKEVSSPISPTSPTTQRSNYNEFAPHRSPTTGPVYDPQQTLAERIYEGPLPILIPITKLEQESTRSNVDNPTLVDKAAFSKGILGINSMGPSGLQRGQSGAPTNTGTTGGLRVRESVILEKKKREREIEKGTGREGIQNIAMSKGNTTSKKDCVQEGESVPPENIIDTESTRNSSELMKNTENLTPEISYKAELSLPSKSLVGRGESRVRATGIVQNLVYGQSSESRFSIPQKSLVYTAESAAATVLAASAEDIISLWNDPLVRLVLQRRGVEVEWGSGFFLDDAARVTSLDFVPSDNDILKARIQTQGVEEHRIIMETTETGTFRGDLRKDWLIYDVSGSRGTRHKWIPYFENVDAIIFLAPLLFTQTLAEDHAVPRVVDSLQLFSDVVAHPLLARASIVLFLNKLDLAARAIKQGKQISDYLKGYPKDKKENNVGSLVKAFRVKFRTVYKTLSPQHRLFFCHETSVIDSEATSKILHSVREGIVYNNLHDANVL</sequence>
<keyword evidence="3 5" id="KW-0342">GTP-binding</keyword>
<accession>A0A286U7J8</accession>
<feature type="compositionally biased region" description="Basic and acidic residues" evidence="7">
    <location>
        <begin position="605"/>
        <end position="631"/>
    </location>
</feature>
<dbReference type="EMBL" id="NBII01000009">
    <property type="protein sequence ID" value="PAV15550.1"/>
    <property type="molecule type" value="Genomic_DNA"/>
</dbReference>
<evidence type="ECO:0000256" key="7">
    <source>
        <dbReference type="SAM" id="MobiDB-lite"/>
    </source>
</evidence>
<proteinExistence type="predicted"/>
<feature type="compositionally biased region" description="Polar residues" evidence="7">
    <location>
        <begin position="403"/>
        <end position="422"/>
    </location>
</feature>
<dbReference type="Gene3D" id="3.40.50.300">
    <property type="entry name" value="P-loop containing nucleotide triphosphate hydrolases"/>
    <property type="match status" value="2"/>
</dbReference>
<dbReference type="PANTHER" id="PTHR10218">
    <property type="entry name" value="GTP-BINDING PROTEIN ALPHA SUBUNIT"/>
    <property type="match status" value="1"/>
</dbReference>
<keyword evidence="2 5" id="KW-0547">Nucleotide-binding</keyword>
<dbReference type="GO" id="GO:0031683">
    <property type="term" value="F:G-protein beta/gamma-subunit complex binding"/>
    <property type="evidence" value="ECO:0007669"/>
    <property type="project" value="InterPro"/>
</dbReference>
<dbReference type="GO" id="GO:0007188">
    <property type="term" value="P:adenylate cyclase-modulating G protein-coupled receptor signaling pathway"/>
    <property type="evidence" value="ECO:0007669"/>
    <property type="project" value="TreeGrafter"/>
</dbReference>
<dbReference type="SUPFAM" id="SSF52540">
    <property type="entry name" value="P-loop containing nucleoside triphosphate hydrolases"/>
    <property type="match status" value="1"/>
</dbReference>
<evidence type="ECO:0000256" key="3">
    <source>
        <dbReference type="ARBA" id="ARBA00023134"/>
    </source>
</evidence>
<feature type="region of interest" description="Disordered" evidence="7">
    <location>
        <begin position="477"/>
        <end position="537"/>
    </location>
</feature>
<dbReference type="InParanoid" id="A0A286U7J8"/>
<reference evidence="8 9" key="1">
    <citation type="journal article" date="2017" name="Mol. Ecol.">
        <title>Comparative and population genomic landscape of Phellinus noxius: A hypervariable fungus causing root rot in trees.</title>
        <authorList>
            <person name="Chung C.L."/>
            <person name="Lee T.J."/>
            <person name="Akiba M."/>
            <person name="Lee H.H."/>
            <person name="Kuo T.H."/>
            <person name="Liu D."/>
            <person name="Ke H.M."/>
            <person name="Yokoi T."/>
            <person name="Roa M.B."/>
            <person name="Lu M.J."/>
            <person name="Chang Y.Y."/>
            <person name="Ann P.J."/>
            <person name="Tsai J.N."/>
            <person name="Chen C.Y."/>
            <person name="Tzean S.S."/>
            <person name="Ota Y."/>
            <person name="Hattori T."/>
            <person name="Sahashi N."/>
            <person name="Liou R.F."/>
            <person name="Kikuchi T."/>
            <person name="Tsai I.J."/>
        </authorList>
    </citation>
    <scope>NUCLEOTIDE SEQUENCE [LARGE SCALE GENOMIC DNA]</scope>
    <source>
        <strain evidence="8 9">FFPRI411160</strain>
    </source>
</reference>
<dbReference type="PROSITE" id="PS51882">
    <property type="entry name" value="G_ALPHA"/>
    <property type="match status" value="1"/>
</dbReference>
<name>A0A286U7J8_9AGAM</name>
<keyword evidence="4" id="KW-0807">Transducer</keyword>
<feature type="compositionally biased region" description="Basic and acidic residues" evidence="7">
    <location>
        <begin position="71"/>
        <end position="90"/>
    </location>
</feature>
<organism evidence="8 9">
    <name type="scientific">Pyrrhoderma noxium</name>
    <dbReference type="NCBI Taxonomy" id="2282107"/>
    <lineage>
        <taxon>Eukaryota</taxon>
        <taxon>Fungi</taxon>
        <taxon>Dikarya</taxon>
        <taxon>Basidiomycota</taxon>
        <taxon>Agaricomycotina</taxon>
        <taxon>Agaricomycetes</taxon>
        <taxon>Hymenochaetales</taxon>
        <taxon>Hymenochaetaceae</taxon>
        <taxon>Pyrrhoderma</taxon>
    </lineage>
</organism>
<gene>
    <name evidence="8" type="ORF">PNOK_0840800</name>
</gene>
<feature type="compositionally biased region" description="Basic and acidic residues" evidence="7">
    <location>
        <begin position="17"/>
        <end position="28"/>
    </location>
</feature>
<dbReference type="GO" id="GO:0046872">
    <property type="term" value="F:metal ion binding"/>
    <property type="evidence" value="ECO:0007669"/>
    <property type="project" value="UniProtKB-KW"/>
</dbReference>
<feature type="region of interest" description="Disordered" evidence="7">
    <location>
        <begin position="62"/>
        <end position="90"/>
    </location>
</feature>
<evidence type="ECO:0000256" key="4">
    <source>
        <dbReference type="ARBA" id="ARBA00023224"/>
    </source>
</evidence>
<keyword evidence="1 6" id="KW-0479">Metal-binding</keyword>
<evidence type="ECO:0000256" key="2">
    <source>
        <dbReference type="ARBA" id="ARBA00022741"/>
    </source>
</evidence>
<feature type="region of interest" description="Disordered" evidence="7">
    <location>
        <begin position="779"/>
        <end position="798"/>
    </location>
</feature>
<feature type="binding site" evidence="6">
    <location>
        <position position="994"/>
    </location>
    <ligand>
        <name>Mg(2+)</name>
        <dbReference type="ChEBI" id="CHEBI:18420"/>
    </ligand>
</feature>
<dbReference type="GO" id="GO:0005834">
    <property type="term" value="C:heterotrimeric G-protein complex"/>
    <property type="evidence" value="ECO:0007669"/>
    <property type="project" value="TreeGrafter"/>
</dbReference>
<feature type="compositionally biased region" description="Low complexity" evidence="7">
    <location>
        <begin position="484"/>
        <end position="526"/>
    </location>
</feature>
<dbReference type="AlphaFoldDB" id="A0A286U7J8"/>
<dbReference type="PANTHER" id="PTHR10218:SF360">
    <property type="entry name" value="GUANINE NUCLEOTIDE-BINDING PROTEIN SUBUNIT ALPHA HOMOLOG"/>
    <property type="match status" value="1"/>
</dbReference>
<dbReference type="SUPFAM" id="SSF47895">
    <property type="entry name" value="Transducin (alpha subunit), insertion domain"/>
    <property type="match status" value="1"/>
</dbReference>
<feature type="region of interest" description="Disordered" evidence="7">
    <location>
        <begin position="399"/>
        <end position="422"/>
    </location>
</feature>
<dbReference type="SMART" id="SM00275">
    <property type="entry name" value="G_alpha"/>
    <property type="match status" value="1"/>
</dbReference>
<dbReference type="GO" id="GO:0005737">
    <property type="term" value="C:cytoplasm"/>
    <property type="evidence" value="ECO:0007669"/>
    <property type="project" value="TreeGrafter"/>
</dbReference>
<keyword evidence="6" id="KW-0460">Magnesium</keyword>
<feature type="binding site" evidence="5">
    <location>
        <begin position="1092"/>
        <end position="1095"/>
    </location>
    <ligand>
        <name>GTP</name>
        <dbReference type="ChEBI" id="CHEBI:37565"/>
    </ligand>
</feature>
<feature type="compositionally biased region" description="Polar residues" evidence="7">
    <location>
        <begin position="527"/>
        <end position="537"/>
    </location>
</feature>
<dbReference type="GO" id="GO:0003924">
    <property type="term" value="F:GTPase activity"/>
    <property type="evidence" value="ECO:0007669"/>
    <property type="project" value="InterPro"/>
</dbReference>
<dbReference type="GO" id="GO:0001664">
    <property type="term" value="F:G protein-coupled receptor binding"/>
    <property type="evidence" value="ECO:0007669"/>
    <property type="project" value="TreeGrafter"/>
</dbReference>
<dbReference type="InterPro" id="IPR027417">
    <property type="entry name" value="P-loop_NTPase"/>
</dbReference>
<protein>
    <submittedName>
        <fullName evidence="8">G-alpha subunit</fullName>
    </submittedName>
</protein>
<keyword evidence="9" id="KW-1185">Reference proteome</keyword>
<feature type="binding site" evidence="5">
    <location>
        <begin position="988"/>
        <end position="994"/>
    </location>
    <ligand>
        <name>GTP</name>
        <dbReference type="ChEBI" id="CHEBI:37565"/>
    </ligand>
</feature>
<feature type="compositionally biased region" description="Basic and acidic residues" evidence="7">
    <location>
        <begin position="287"/>
        <end position="301"/>
    </location>
</feature>
<feature type="compositionally biased region" description="Basic and acidic residues" evidence="7">
    <location>
        <begin position="325"/>
        <end position="364"/>
    </location>
</feature>
<evidence type="ECO:0000256" key="6">
    <source>
        <dbReference type="PIRSR" id="PIRSR601019-2"/>
    </source>
</evidence>
<feature type="compositionally biased region" description="Polar residues" evidence="7">
    <location>
        <begin position="782"/>
        <end position="793"/>
    </location>
</feature>
<dbReference type="GO" id="GO:0005525">
    <property type="term" value="F:GTP binding"/>
    <property type="evidence" value="ECO:0007669"/>
    <property type="project" value="UniProtKB-KW"/>
</dbReference>
<feature type="region of interest" description="Disordered" evidence="7">
    <location>
        <begin position="833"/>
        <end position="854"/>
    </location>
</feature>
<dbReference type="Proteomes" id="UP000217199">
    <property type="component" value="Unassembled WGS sequence"/>
</dbReference>
<dbReference type="InterPro" id="IPR001019">
    <property type="entry name" value="Gprotein_alpha_su"/>
</dbReference>
<feature type="compositionally biased region" description="Polar residues" evidence="7">
    <location>
        <begin position="207"/>
        <end position="216"/>
    </location>
</feature>
<feature type="region of interest" description="Disordered" evidence="7">
    <location>
        <begin position="186"/>
        <end position="216"/>
    </location>
</feature>
<dbReference type="InterPro" id="IPR011025">
    <property type="entry name" value="GproteinA_insert"/>
</dbReference>
<feature type="compositionally biased region" description="Polar residues" evidence="7">
    <location>
        <begin position="365"/>
        <end position="377"/>
    </location>
</feature>
<feature type="region of interest" description="Disordered" evidence="7">
    <location>
        <begin position="1"/>
        <end position="36"/>
    </location>
</feature>
<evidence type="ECO:0000313" key="8">
    <source>
        <dbReference type="EMBL" id="PAV15550.1"/>
    </source>
</evidence>